<gene>
    <name evidence="4" type="primary">comEA</name>
    <name evidence="4" type="ORF">Nocox_10560</name>
</gene>
<dbReference type="Gene3D" id="1.10.150.310">
    <property type="entry name" value="Tex RuvX-like domain-like"/>
    <property type="match status" value="1"/>
</dbReference>
<evidence type="ECO:0000313" key="4">
    <source>
        <dbReference type="EMBL" id="QYC39731.1"/>
    </source>
</evidence>
<evidence type="ECO:0000313" key="5">
    <source>
        <dbReference type="Proteomes" id="UP000824681"/>
    </source>
</evidence>
<dbReference type="InterPro" id="IPR051675">
    <property type="entry name" value="Endo/Exo/Phosphatase_dom_1"/>
</dbReference>
<feature type="domain" description="Helix-hairpin-helix DNA-binding motif class 1" evidence="3">
    <location>
        <begin position="287"/>
        <end position="306"/>
    </location>
</feature>
<feature type="transmembrane region" description="Helical" evidence="2">
    <location>
        <begin position="158"/>
        <end position="178"/>
    </location>
</feature>
<dbReference type="Proteomes" id="UP000824681">
    <property type="component" value="Chromosome"/>
</dbReference>
<dbReference type="SUPFAM" id="SSF47781">
    <property type="entry name" value="RuvA domain 2-like"/>
    <property type="match status" value="1"/>
</dbReference>
<name>A0ABX8TWS3_9ACTN</name>
<keyword evidence="2" id="KW-1133">Transmembrane helix</keyword>
<evidence type="ECO:0000259" key="3">
    <source>
        <dbReference type="SMART" id="SM00278"/>
    </source>
</evidence>
<dbReference type="SMART" id="SM00278">
    <property type="entry name" value="HhH1"/>
    <property type="match status" value="2"/>
</dbReference>
<feature type="compositionally biased region" description="Basic and acidic residues" evidence="1">
    <location>
        <begin position="16"/>
        <end position="27"/>
    </location>
</feature>
<dbReference type="PANTHER" id="PTHR21180">
    <property type="entry name" value="ENDONUCLEASE/EXONUCLEASE/PHOSPHATASE FAMILY DOMAIN-CONTAINING PROTEIN 1"/>
    <property type="match status" value="1"/>
</dbReference>
<dbReference type="InterPro" id="IPR003583">
    <property type="entry name" value="Hlx-hairpin-Hlx_DNA-bd_motif"/>
</dbReference>
<dbReference type="Pfam" id="PF12836">
    <property type="entry name" value="HHH_3"/>
    <property type="match status" value="1"/>
</dbReference>
<accession>A0ABX8TWS3</accession>
<feature type="compositionally biased region" description="Low complexity" evidence="1">
    <location>
        <begin position="113"/>
        <end position="122"/>
    </location>
</feature>
<dbReference type="InterPro" id="IPR010994">
    <property type="entry name" value="RuvA_2-like"/>
</dbReference>
<evidence type="ECO:0000256" key="2">
    <source>
        <dbReference type="SAM" id="Phobius"/>
    </source>
</evidence>
<dbReference type="SUPFAM" id="SSF142984">
    <property type="entry name" value="Nqo1 middle domain-like"/>
    <property type="match status" value="1"/>
</dbReference>
<dbReference type="InterPro" id="IPR019554">
    <property type="entry name" value="Soluble_ligand-bd"/>
</dbReference>
<keyword evidence="2" id="KW-0472">Membrane</keyword>
<feature type="domain" description="Helix-hairpin-helix DNA-binding motif class 1" evidence="3">
    <location>
        <begin position="317"/>
        <end position="336"/>
    </location>
</feature>
<keyword evidence="5" id="KW-1185">Reference proteome</keyword>
<dbReference type="Gene3D" id="3.10.560.10">
    <property type="entry name" value="Outer membrane lipoprotein wza domain like"/>
    <property type="match status" value="1"/>
</dbReference>
<reference evidence="4 5" key="1">
    <citation type="journal article" date="2021" name="ACS Chem. Biol.">
        <title>Genomic-Led Discovery of a Novel Glycopeptide Antibiotic by Nonomuraea coxensis DSM 45129.</title>
        <authorList>
            <person name="Yushchuk O."/>
            <person name="Vior N.M."/>
            <person name="Andreo-Vidal A."/>
            <person name="Berini F."/>
            <person name="Ruckert C."/>
            <person name="Busche T."/>
            <person name="Binda E."/>
            <person name="Kalinowski J."/>
            <person name="Truman A.W."/>
            <person name="Marinelli F."/>
        </authorList>
    </citation>
    <scope>NUCLEOTIDE SEQUENCE [LARGE SCALE GENOMIC DNA]</scope>
    <source>
        <strain evidence="4 5">DSM 45129</strain>
    </source>
</reference>
<dbReference type="PANTHER" id="PTHR21180:SF32">
    <property type="entry name" value="ENDONUCLEASE_EXONUCLEASE_PHOSPHATASE FAMILY DOMAIN-CONTAINING PROTEIN 1"/>
    <property type="match status" value="1"/>
</dbReference>
<dbReference type="Pfam" id="PF10531">
    <property type="entry name" value="SLBB"/>
    <property type="match status" value="1"/>
</dbReference>
<dbReference type="EMBL" id="CP068985">
    <property type="protein sequence ID" value="QYC39731.1"/>
    <property type="molecule type" value="Genomic_DNA"/>
</dbReference>
<protein>
    <submittedName>
        <fullName evidence="4">ComE operon protein 1</fullName>
    </submittedName>
</protein>
<keyword evidence="2" id="KW-0812">Transmembrane</keyword>
<feature type="region of interest" description="Disordered" evidence="1">
    <location>
        <begin position="1"/>
        <end position="137"/>
    </location>
</feature>
<proteinExistence type="predicted"/>
<organism evidence="4 5">
    <name type="scientific">Nonomuraea coxensis DSM 45129</name>
    <dbReference type="NCBI Taxonomy" id="1122611"/>
    <lineage>
        <taxon>Bacteria</taxon>
        <taxon>Bacillati</taxon>
        <taxon>Actinomycetota</taxon>
        <taxon>Actinomycetes</taxon>
        <taxon>Streptosporangiales</taxon>
        <taxon>Streptosporangiaceae</taxon>
        <taxon>Nonomuraea</taxon>
    </lineage>
</organism>
<evidence type="ECO:0000256" key="1">
    <source>
        <dbReference type="SAM" id="MobiDB-lite"/>
    </source>
</evidence>
<sequence>MRHDLHNLTTQGQQLAKDRTPRTRPQRDNAPLHPTNSPLPIHRPQDVPAVDTTPDGAAFAAYDDGTFYSDLDPSSPYDHDHDPNPDIAGFPLIADDADPRAFPLSDSGNQRLTSSPRHPSTGTGTGTGTGPAPIPPSFQAFRAALASRAPSLDPGRPGLRVLLAIGALAVAVAVYFVWQSQPTPQPLPPPRPATSATPTAAATKLTVHVTGKVRKPGVYLLPAGTRVADAVTAAGGPTRTAATGSLNLARRLIDGEQIVVGAPGASAAAPGASPADPILDLNAATTDQLEELPGVGEVLAARIAEFRTAHGGFTSVEQLREVSGIGVRKYAEIKPKVRV</sequence>